<keyword evidence="9" id="KW-1185">Reference proteome</keyword>
<dbReference type="PANTHER" id="PTHR10434">
    <property type="entry name" value="1-ACYL-SN-GLYCEROL-3-PHOSPHATE ACYLTRANSFERASE"/>
    <property type="match status" value="1"/>
</dbReference>
<reference evidence="8 9" key="1">
    <citation type="submission" date="2020-03" db="EMBL/GenBank/DDBJ databases">
        <authorList>
            <person name="Zhu W."/>
        </authorList>
    </citation>
    <scope>NUCLEOTIDE SEQUENCE [LARGE SCALE GENOMIC DNA]</scope>
    <source>
        <strain evidence="8 9">323-1</strain>
    </source>
</reference>
<organism evidence="8 9">
    <name type="scientific">Acinetobacter shaoyimingii</name>
    <dbReference type="NCBI Taxonomy" id="2715164"/>
    <lineage>
        <taxon>Bacteria</taxon>
        <taxon>Pseudomonadati</taxon>
        <taxon>Pseudomonadota</taxon>
        <taxon>Gammaproteobacteria</taxon>
        <taxon>Moraxellales</taxon>
        <taxon>Moraxellaceae</taxon>
        <taxon>Acinetobacter</taxon>
    </lineage>
</organism>
<evidence type="ECO:0000313" key="9">
    <source>
        <dbReference type="Proteomes" id="UP000502297"/>
    </source>
</evidence>
<dbReference type="Proteomes" id="UP000502297">
    <property type="component" value="Chromosome"/>
</dbReference>
<keyword evidence="2" id="KW-0444">Lipid biosynthesis</keyword>
<comment type="pathway">
    <text evidence="1">Lipid metabolism.</text>
</comment>
<evidence type="ECO:0000256" key="1">
    <source>
        <dbReference type="ARBA" id="ARBA00005189"/>
    </source>
</evidence>
<evidence type="ECO:0000256" key="2">
    <source>
        <dbReference type="ARBA" id="ARBA00022516"/>
    </source>
</evidence>
<dbReference type="PANTHER" id="PTHR10434:SF64">
    <property type="entry name" value="1-ACYL-SN-GLYCEROL-3-PHOSPHATE ACYLTRANSFERASE-RELATED"/>
    <property type="match status" value="1"/>
</dbReference>
<sequence>MTQSVPKKLNSFSKAMLYTQKIAAGIAAVMEGFYLIFRHQMYKEPNNPKNTRYVQHFCRRMCQVFNVDIQIHGNIPREPALWVSNHISWIDIPVVGSAARVFFLAKAEIENWPVVGKLAKGGGTLFIKRGSGDSVRIREQIAEFLSEDIPVLFFPEATTTDGTKVKKIYGRILGAAIEAKQPIQICLICYVNREGKLDTIAPFVGDISFMDHVKAVLEMPKVIAHIKAFPAIQTEGHTVESITELVQTTMQNGLAELQAEVLKP</sequence>
<evidence type="ECO:0000256" key="4">
    <source>
        <dbReference type="ARBA" id="ARBA00023098"/>
    </source>
</evidence>
<dbReference type="RefSeq" id="WP_166012659.1">
    <property type="nucleotide sequence ID" value="NZ_CP049801.1"/>
</dbReference>
<evidence type="ECO:0000256" key="5">
    <source>
        <dbReference type="ARBA" id="ARBA00023315"/>
    </source>
</evidence>
<dbReference type="GO" id="GO:0003841">
    <property type="term" value="F:1-acylglycerol-3-phosphate O-acyltransferase activity"/>
    <property type="evidence" value="ECO:0007669"/>
    <property type="project" value="TreeGrafter"/>
</dbReference>
<accession>A0A6G8RTA4</accession>
<dbReference type="GO" id="GO:0006654">
    <property type="term" value="P:phosphatidic acid biosynthetic process"/>
    <property type="evidence" value="ECO:0007669"/>
    <property type="project" value="TreeGrafter"/>
</dbReference>
<name>A0A6G8RTA4_9GAMM</name>
<proteinExistence type="predicted"/>
<keyword evidence="4" id="KW-0443">Lipid metabolism</keyword>
<keyword evidence="6" id="KW-1133">Transmembrane helix</keyword>
<evidence type="ECO:0000259" key="7">
    <source>
        <dbReference type="SMART" id="SM00563"/>
    </source>
</evidence>
<keyword evidence="3 8" id="KW-0808">Transferase</keyword>
<evidence type="ECO:0000256" key="3">
    <source>
        <dbReference type="ARBA" id="ARBA00022679"/>
    </source>
</evidence>
<dbReference type="InterPro" id="IPR002123">
    <property type="entry name" value="Plipid/glycerol_acylTrfase"/>
</dbReference>
<dbReference type="EMBL" id="CP049801">
    <property type="protein sequence ID" value="QIO05115.1"/>
    <property type="molecule type" value="Genomic_DNA"/>
</dbReference>
<gene>
    <name evidence="8" type="ORF">G8E00_03580</name>
</gene>
<keyword evidence="6" id="KW-0812">Transmembrane</keyword>
<feature type="domain" description="Phospholipid/glycerol acyltransferase" evidence="7">
    <location>
        <begin position="80"/>
        <end position="191"/>
    </location>
</feature>
<keyword evidence="6" id="KW-0472">Membrane</keyword>
<dbReference type="Pfam" id="PF01553">
    <property type="entry name" value="Acyltransferase"/>
    <property type="match status" value="1"/>
</dbReference>
<feature type="transmembrane region" description="Helical" evidence="6">
    <location>
        <begin position="15"/>
        <end position="37"/>
    </location>
</feature>
<dbReference type="CDD" id="cd07989">
    <property type="entry name" value="LPLAT_AGPAT-like"/>
    <property type="match status" value="1"/>
</dbReference>
<dbReference type="SUPFAM" id="SSF69593">
    <property type="entry name" value="Glycerol-3-phosphate (1)-acyltransferase"/>
    <property type="match status" value="1"/>
</dbReference>
<dbReference type="SMART" id="SM00563">
    <property type="entry name" value="PlsC"/>
    <property type="match status" value="1"/>
</dbReference>
<keyword evidence="5 8" id="KW-0012">Acyltransferase</keyword>
<dbReference type="KEGG" id="asha:G8E00_03580"/>
<evidence type="ECO:0000313" key="8">
    <source>
        <dbReference type="EMBL" id="QIO05115.1"/>
    </source>
</evidence>
<protein>
    <submittedName>
        <fullName evidence="8">1-acyl-sn-glycerol-3-phosphate acyltransferase</fullName>
    </submittedName>
</protein>
<evidence type="ECO:0000256" key="6">
    <source>
        <dbReference type="SAM" id="Phobius"/>
    </source>
</evidence>
<dbReference type="AlphaFoldDB" id="A0A6G8RTA4"/>